<dbReference type="InterPro" id="IPR001680">
    <property type="entry name" value="WD40_rpt"/>
</dbReference>
<keyword evidence="5" id="KW-1185">Reference proteome</keyword>
<keyword evidence="4" id="KW-0378">Hydrolase</keyword>
<dbReference type="AlphaFoldDB" id="A0A087T0R2"/>
<dbReference type="Gene3D" id="2.130.10.10">
    <property type="entry name" value="YVTN repeat-like/Quinoprotein amine dehydrogenase"/>
    <property type="match status" value="2"/>
</dbReference>
<reference evidence="4 5" key="1">
    <citation type="submission" date="2013-11" db="EMBL/GenBank/DDBJ databases">
        <title>Genome sequencing of Stegodyphus mimosarum.</title>
        <authorList>
            <person name="Bechsgaard J."/>
        </authorList>
    </citation>
    <scope>NUCLEOTIDE SEQUENCE [LARGE SCALE GENOMIC DNA]</scope>
</reference>
<sequence>MSTSDCHVVIFDVSNYSRQQPLEIYFAPKFYITCCDLSADKKFLACGTALGYVFILDVKSKNIAAEFLVQEDSFEIKNVIFSKDGKKLFCSTSSAVTIHLIPDESWLFTRQKLYTQFNGRKFITTVNHPNCIEVITNLNAELKWKSPEIKDITAISISSNLTEVVCGTKDGIVKVFIISNKVHSVINELERHHSAVNYITHSKNGLIFFTCSDDRTVRVWKNRESPLILEGHSDSVVMCVPFITRDHLLSCCKDGTLRVWDIRSRTTIFVLNHNNSREEAICKIMCCDVSADENILVSVSLNVKIWCAKKGELLKEIPMSLMCCKFSPFLLKYIPEEISGDLLVCDIQHE</sequence>
<dbReference type="GO" id="GO:0008233">
    <property type="term" value="F:peptidase activity"/>
    <property type="evidence" value="ECO:0007669"/>
    <property type="project" value="UniProtKB-KW"/>
</dbReference>
<dbReference type="STRING" id="407821.A0A087T0R2"/>
<feature type="repeat" description="WD" evidence="3">
    <location>
        <begin position="189"/>
        <end position="230"/>
    </location>
</feature>
<dbReference type="InterPro" id="IPR011047">
    <property type="entry name" value="Quinoprotein_ADH-like_sf"/>
</dbReference>
<dbReference type="GO" id="GO:0006508">
    <property type="term" value="P:proteolysis"/>
    <property type="evidence" value="ECO:0007669"/>
    <property type="project" value="UniProtKB-KW"/>
</dbReference>
<name>A0A087T0R2_STEMI</name>
<feature type="repeat" description="WD" evidence="3">
    <location>
        <begin position="229"/>
        <end position="270"/>
    </location>
</feature>
<dbReference type="Proteomes" id="UP000054359">
    <property type="component" value="Unassembled WGS sequence"/>
</dbReference>
<dbReference type="PROSITE" id="PS50082">
    <property type="entry name" value="WD_REPEATS_2"/>
    <property type="match status" value="2"/>
</dbReference>
<dbReference type="EMBL" id="KK112857">
    <property type="protein sequence ID" value="KFM58701.1"/>
    <property type="molecule type" value="Genomic_DNA"/>
</dbReference>
<dbReference type="SMART" id="SM00320">
    <property type="entry name" value="WD40"/>
    <property type="match status" value="5"/>
</dbReference>
<dbReference type="PANTHER" id="PTHR19879">
    <property type="entry name" value="TRANSCRIPTION INITIATION FACTOR TFIID"/>
    <property type="match status" value="1"/>
</dbReference>
<dbReference type="OrthoDB" id="6422075at2759"/>
<keyword evidence="2" id="KW-0677">Repeat</keyword>
<evidence type="ECO:0000256" key="2">
    <source>
        <dbReference type="ARBA" id="ARBA00022737"/>
    </source>
</evidence>
<evidence type="ECO:0000256" key="3">
    <source>
        <dbReference type="PROSITE-ProRule" id="PRU00221"/>
    </source>
</evidence>
<accession>A0A087T0R2</accession>
<dbReference type="Pfam" id="PF00400">
    <property type="entry name" value="WD40"/>
    <property type="match status" value="2"/>
</dbReference>
<proteinExistence type="predicted"/>
<evidence type="ECO:0000313" key="5">
    <source>
        <dbReference type="Proteomes" id="UP000054359"/>
    </source>
</evidence>
<dbReference type="InterPro" id="IPR019775">
    <property type="entry name" value="WD40_repeat_CS"/>
</dbReference>
<dbReference type="PROSITE" id="PS50294">
    <property type="entry name" value="WD_REPEATS_REGION"/>
    <property type="match status" value="1"/>
</dbReference>
<keyword evidence="1 3" id="KW-0853">WD repeat</keyword>
<evidence type="ECO:0000256" key="1">
    <source>
        <dbReference type="ARBA" id="ARBA00022574"/>
    </source>
</evidence>
<organism evidence="4 5">
    <name type="scientific">Stegodyphus mimosarum</name>
    <name type="common">African social velvet spider</name>
    <dbReference type="NCBI Taxonomy" id="407821"/>
    <lineage>
        <taxon>Eukaryota</taxon>
        <taxon>Metazoa</taxon>
        <taxon>Ecdysozoa</taxon>
        <taxon>Arthropoda</taxon>
        <taxon>Chelicerata</taxon>
        <taxon>Arachnida</taxon>
        <taxon>Araneae</taxon>
        <taxon>Araneomorphae</taxon>
        <taxon>Entelegynae</taxon>
        <taxon>Eresoidea</taxon>
        <taxon>Eresidae</taxon>
        <taxon>Stegodyphus</taxon>
    </lineage>
</organism>
<dbReference type="SUPFAM" id="SSF50998">
    <property type="entry name" value="Quinoprotein alcohol dehydrogenase-like"/>
    <property type="match status" value="1"/>
</dbReference>
<dbReference type="PANTHER" id="PTHR19879:SF9">
    <property type="entry name" value="TRANSCRIPTION INITIATION FACTOR TFIID SUBUNIT 5"/>
    <property type="match status" value="1"/>
</dbReference>
<keyword evidence="4" id="KW-0645">Protease</keyword>
<feature type="non-terminal residue" evidence="4">
    <location>
        <position position="350"/>
    </location>
</feature>
<dbReference type="InterPro" id="IPR015943">
    <property type="entry name" value="WD40/YVTN_repeat-like_dom_sf"/>
</dbReference>
<gene>
    <name evidence="4" type="ORF">X975_09540</name>
</gene>
<protein>
    <submittedName>
        <fullName evidence="4">Apoptotic protease-activating factor 1</fullName>
    </submittedName>
</protein>
<dbReference type="PROSITE" id="PS00678">
    <property type="entry name" value="WD_REPEATS_1"/>
    <property type="match status" value="1"/>
</dbReference>
<evidence type="ECO:0000313" key="4">
    <source>
        <dbReference type="EMBL" id="KFM58701.1"/>
    </source>
</evidence>